<dbReference type="OrthoDB" id="941624at2759"/>
<evidence type="ECO:0000313" key="3">
    <source>
        <dbReference type="EMBL" id="KAJ5068696.1"/>
    </source>
</evidence>
<keyword evidence="4" id="KW-1185">Reference proteome</keyword>
<dbReference type="Pfam" id="PF04051">
    <property type="entry name" value="TRAPP"/>
    <property type="match status" value="1"/>
</dbReference>
<reference evidence="3" key="1">
    <citation type="submission" date="2022-10" db="EMBL/GenBank/DDBJ databases">
        <title>Novel sulphate-reducing endosymbionts in the free-living metamonad Anaeramoeba.</title>
        <authorList>
            <person name="Jerlstrom-Hultqvist J."/>
            <person name="Cepicka I."/>
            <person name="Gallot-Lavallee L."/>
            <person name="Salas-Leiva D."/>
            <person name="Curtis B.A."/>
            <person name="Zahonova K."/>
            <person name="Pipaliya S."/>
            <person name="Dacks J."/>
            <person name="Roger A.J."/>
        </authorList>
    </citation>
    <scope>NUCLEOTIDE SEQUENCE</scope>
    <source>
        <strain evidence="3">BMAN</strain>
    </source>
</reference>
<gene>
    <name evidence="3" type="ORF">M0811_02639</name>
</gene>
<dbReference type="EMBL" id="JAPDFW010000114">
    <property type="protein sequence ID" value="KAJ5068696.1"/>
    <property type="molecule type" value="Genomic_DNA"/>
</dbReference>
<dbReference type="CDD" id="cd14944">
    <property type="entry name" value="TRAPPC6A_Trs33"/>
    <property type="match status" value="1"/>
</dbReference>
<dbReference type="Proteomes" id="UP001149090">
    <property type="component" value="Unassembled WGS sequence"/>
</dbReference>
<dbReference type="SUPFAM" id="SSF111126">
    <property type="entry name" value="Ligand-binding domain in the NO signalling and Golgi transport"/>
    <property type="match status" value="1"/>
</dbReference>
<dbReference type="InterPro" id="IPR024096">
    <property type="entry name" value="NO_sig/Golgi_transp_ligand-bd"/>
</dbReference>
<dbReference type="InterPro" id="IPR037992">
    <property type="entry name" value="TRAPPC6/Trs33"/>
</dbReference>
<evidence type="ECO:0000256" key="2">
    <source>
        <dbReference type="SAM" id="MobiDB-lite"/>
    </source>
</evidence>
<dbReference type="PANTHER" id="PTHR12817:SF0">
    <property type="entry name" value="GEO08327P1"/>
    <property type="match status" value="1"/>
</dbReference>
<dbReference type="GO" id="GO:0030008">
    <property type="term" value="C:TRAPP complex"/>
    <property type="evidence" value="ECO:0007669"/>
    <property type="project" value="TreeGrafter"/>
</dbReference>
<dbReference type="OMA" id="CKEFWTA"/>
<dbReference type="PANTHER" id="PTHR12817">
    <property type="entry name" value="TRAFFICKING PROTEIN PARTICLE COMPLEX SUBUNIT 6B"/>
    <property type="match status" value="1"/>
</dbReference>
<dbReference type="InterPro" id="IPR007194">
    <property type="entry name" value="TRAPP_component"/>
</dbReference>
<sequence length="188" mass="21761">MSVSESIWSLLLNEFVNYVVSSVSEPSEPTKEENNEDFINDPEDQKKITKAKLSNAGYQIGQKLADRYTKDRSRFREQVDIIRFLCKDFWTLLFGKNVDNLKTNHRGMWIIRDENFRPLRNLSFPFDGKNLKKFDLNENQIQIVQRFLYFPCGLIRGALSALGIDADVDVHCSLIPACEFTVISKESN</sequence>
<evidence type="ECO:0000256" key="1">
    <source>
        <dbReference type="ARBA" id="ARBA00006218"/>
    </source>
</evidence>
<comment type="similarity">
    <text evidence="1">Belongs to the TRAPP small subunits family. BET3 subfamily.</text>
</comment>
<dbReference type="Gene3D" id="3.30.1380.20">
    <property type="entry name" value="Trafficking protein particle complex subunit 3"/>
    <property type="match status" value="1"/>
</dbReference>
<protein>
    <submittedName>
        <fullName evidence="3">Trafficking protein particle complex subunit 6b</fullName>
    </submittedName>
</protein>
<accession>A0A9Q0R6T0</accession>
<name>A0A9Q0R6T0_ANAIG</name>
<dbReference type="GO" id="GO:0006888">
    <property type="term" value="P:endoplasmic reticulum to Golgi vesicle-mediated transport"/>
    <property type="evidence" value="ECO:0007669"/>
    <property type="project" value="TreeGrafter"/>
</dbReference>
<evidence type="ECO:0000313" key="4">
    <source>
        <dbReference type="Proteomes" id="UP001149090"/>
    </source>
</evidence>
<proteinExistence type="inferred from homology"/>
<dbReference type="AlphaFoldDB" id="A0A9Q0R6T0"/>
<feature type="region of interest" description="Disordered" evidence="2">
    <location>
        <begin position="25"/>
        <end position="44"/>
    </location>
</feature>
<dbReference type="GO" id="GO:0005802">
    <property type="term" value="C:trans-Golgi network"/>
    <property type="evidence" value="ECO:0007669"/>
    <property type="project" value="TreeGrafter"/>
</dbReference>
<organism evidence="3 4">
    <name type="scientific">Anaeramoeba ignava</name>
    <name type="common">Anaerobic marine amoeba</name>
    <dbReference type="NCBI Taxonomy" id="1746090"/>
    <lineage>
        <taxon>Eukaryota</taxon>
        <taxon>Metamonada</taxon>
        <taxon>Anaeramoebidae</taxon>
        <taxon>Anaeramoeba</taxon>
    </lineage>
</organism>
<comment type="caution">
    <text evidence="3">The sequence shown here is derived from an EMBL/GenBank/DDBJ whole genome shotgun (WGS) entry which is preliminary data.</text>
</comment>
<dbReference type="GO" id="GO:0005801">
    <property type="term" value="C:cis-Golgi network"/>
    <property type="evidence" value="ECO:0007669"/>
    <property type="project" value="TreeGrafter"/>
</dbReference>